<feature type="compositionally biased region" description="Basic and acidic residues" evidence="7">
    <location>
        <begin position="19"/>
        <end position="40"/>
    </location>
</feature>
<dbReference type="PANTHER" id="PTHR23264">
    <property type="entry name" value="NUCLEOTIDE-BINDING PROTEIN NBP35 YEAST -RELATED"/>
    <property type="match status" value="1"/>
</dbReference>
<proteinExistence type="inferred from homology"/>
<protein>
    <recommendedName>
        <fullName evidence="6">Iron-sulfur cluster carrier protein</fullName>
    </recommendedName>
</protein>
<keyword evidence="4 6" id="KW-0408">Iron</keyword>
<dbReference type="GO" id="GO:0046872">
    <property type="term" value="F:metal ion binding"/>
    <property type="evidence" value="ECO:0007669"/>
    <property type="project" value="UniProtKB-KW"/>
</dbReference>
<dbReference type="GO" id="GO:0016226">
    <property type="term" value="P:iron-sulfur cluster assembly"/>
    <property type="evidence" value="ECO:0007669"/>
    <property type="project" value="InterPro"/>
</dbReference>
<comment type="function">
    <text evidence="6">Binds and transfers iron-sulfur (Fe-S) clusters to target apoproteins. Can hydrolyze ATP.</text>
</comment>
<dbReference type="GO" id="GO:0051536">
    <property type="term" value="F:iron-sulfur cluster binding"/>
    <property type="evidence" value="ECO:0007669"/>
    <property type="project" value="UniProtKB-UniRule"/>
</dbReference>
<evidence type="ECO:0000256" key="5">
    <source>
        <dbReference type="ARBA" id="ARBA00023014"/>
    </source>
</evidence>
<dbReference type="InterPro" id="IPR027417">
    <property type="entry name" value="P-loop_NTPase"/>
</dbReference>
<organism evidence="9 10">
    <name type="scientific">Desulforhopalus singaporensis</name>
    <dbReference type="NCBI Taxonomy" id="91360"/>
    <lineage>
        <taxon>Bacteria</taxon>
        <taxon>Pseudomonadati</taxon>
        <taxon>Thermodesulfobacteriota</taxon>
        <taxon>Desulfobulbia</taxon>
        <taxon>Desulfobulbales</taxon>
        <taxon>Desulfocapsaceae</taxon>
        <taxon>Desulforhopalus</taxon>
    </lineage>
</organism>
<comment type="similarity">
    <text evidence="6">Belongs to the Mrp/NBP35 ATP-binding proteins family.</text>
</comment>
<keyword evidence="3 6" id="KW-0067">ATP-binding</keyword>
<evidence type="ECO:0000256" key="3">
    <source>
        <dbReference type="ARBA" id="ARBA00022840"/>
    </source>
</evidence>
<dbReference type="CDD" id="cd02037">
    <property type="entry name" value="Mrp_NBP35"/>
    <property type="match status" value="1"/>
</dbReference>
<evidence type="ECO:0000313" key="10">
    <source>
        <dbReference type="Proteomes" id="UP000199073"/>
    </source>
</evidence>
<feature type="domain" description="AAA+ ATPase" evidence="8">
    <location>
        <begin position="50"/>
        <end position="217"/>
    </location>
</feature>
<feature type="binding site" evidence="6">
    <location>
        <begin position="58"/>
        <end position="65"/>
    </location>
    <ligand>
        <name>ATP</name>
        <dbReference type="ChEBI" id="CHEBI:30616"/>
    </ligand>
</feature>
<evidence type="ECO:0000256" key="1">
    <source>
        <dbReference type="ARBA" id="ARBA00022723"/>
    </source>
</evidence>
<accession>A0A1H0UEC0</accession>
<evidence type="ECO:0000256" key="7">
    <source>
        <dbReference type="SAM" id="MobiDB-lite"/>
    </source>
</evidence>
<evidence type="ECO:0000256" key="2">
    <source>
        <dbReference type="ARBA" id="ARBA00022741"/>
    </source>
</evidence>
<evidence type="ECO:0000259" key="8">
    <source>
        <dbReference type="SMART" id="SM00382"/>
    </source>
</evidence>
<dbReference type="SUPFAM" id="SSF52540">
    <property type="entry name" value="P-loop containing nucleoside triphosphate hydrolases"/>
    <property type="match status" value="1"/>
</dbReference>
<dbReference type="FunFam" id="3.40.50.300:FF:001119">
    <property type="entry name" value="Iron-sulfur cluster carrier protein"/>
    <property type="match status" value="1"/>
</dbReference>
<keyword evidence="10" id="KW-1185">Reference proteome</keyword>
<sequence>MKLKSSGLEMLETCSTCQQKEHSAATRRANKSEKENREQQRLQSRLCRIKHKIIVLSGKGGVGKSMVAVNLAISLARSGKRVGVLDVDIHGPSIPTMLGLENEKLHGDGNDLLPISYGNLMVMSIGFVLNNHDEALIWRGPRKIAAIKQFLADVAWGDLDCLVVDSPPGTGDEVLSVCQLIDNLDGAILVTTPQKIAAIDVRKTVTFCRRLQVPILGVVENMNGFVCPKCGEITSILPEGEGRKIAQDMEIPFLGSIPIDPDIAWAGDRGSPFLEQFADSRTAEIMNRVVAPLLSLISAKGPNRSKRLAVESASSV</sequence>
<evidence type="ECO:0000256" key="4">
    <source>
        <dbReference type="ARBA" id="ARBA00023004"/>
    </source>
</evidence>
<feature type="region of interest" description="Disordered" evidence="7">
    <location>
        <begin position="17"/>
        <end position="42"/>
    </location>
</feature>
<dbReference type="InterPro" id="IPR033756">
    <property type="entry name" value="YlxH/NBP35"/>
</dbReference>
<dbReference type="PANTHER" id="PTHR23264:SF19">
    <property type="entry name" value="CYTOSOLIC FE-S CLUSTER ASSEMBLY FACTOR NUBP2"/>
    <property type="match status" value="1"/>
</dbReference>
<keyword evidence="5 6" id="KW-0411">Iron-sulfur</keyword>
<dbReference type="InterPro" id="IPR003593">
    <property type="entry name" value="AAA+_ATPase"/>
</dbReference>
<dbReference type="GO" id="GO:0005829">
    <property type="term" value="C:cytosol"/>
    <property type="evidence" value="ECO:0007669"/>
    <property type="project" value="TreeGrafter"/>
</dbReference>
<evidence type="ECO:0000256" key="6">
    <source>
        <dbReference type="HAMAP-Rule" id="MF_02040"/>
    </source>
</evidence>
<dbReference type="Proteomes" id="UP000199073">
    <property type="component" value="Unassembled WGS sequence"/>
</dbReference>
<dbReference type="GO" id="GO:0140663">
    <property type="term" value="F:ATP-dependent FeS chaperone activity"/>
    <property type="evidence" value="ECO:0007669"/>
    <property type="project" value="InterPro"/>
</dbReference>
<gene>
    <name evidence="9" type="ORF">SAMN05660330_03519</name>
</gene>
<dbReference type="HAMAP" id="MF_02040">
    <property type="entry name" value="Mrp_NBP35"/>
    <property type="match status" value="1"/>
</dbReference>
<keyword evidence="1 6" id="KW-0479">Metal-binding</keyword>
<dbReference type="STRING" id="91360.SAMN05660330_03519"/>
<reference evidence="9 10" key="1">
    <citation type="submission" date="2016-10" db="EMBL/GenBank/DDBJ databases">
        <authorList>
            <person name="de Groot N.N."/>
        </authorList>
    </citation>
    <scope>NUCLEOTIDE SEQUENCE [LARGE SCALE GENOMIC DNA]</scope>
    <source>
        <strain evidence="9 10">DSM 12130</strain>
    </source>
</reference>
<dbReference type="Pfam" id="PF10609">
    <property type="entry name" value="ParA"/>
    <property type="match status" value="1"/>
</dbReference>
<dbReference type="GO" id="GO:0005524">
    <property type="term" value="F:ATP binding"/>
    <property type="evidence" value="ECO:0007669"/>
    <property type="project" value="UniProtKB-UniRule"/>
</dbReference>
<dbReference type="InterPro" id="IPR019591">
    <property type="entry name" value="Mrp/NBP35_ATP-bd"/>
</dbReference>
<evidence type="ECO:0000313" key="9">
    <source>
        <dbReference type="EMBL" id="SDP64632.1"/>
    </source>
</evidence>
<dbReference type="SMART" id="SM00382">
    <property type="entry name" value="AAA"/>
    <property type="match status" value="1"/>
</dbReference>
<dbReference type="RefSeq" id="WP_218121833.1">
    <property type="nucleotide sequence ID" value="NZ_FNJI01000031.1"/>
</dbReference>
<keyword evidence="6" id="KW-0378">Hydrolase</keyword>
<name>A0A1H0UEC0_9BACT</name>
<dbReference type="AlphaFoldDB" id="A0A1H0UEC0"/>
<dbReference type="GO" id="GO:0016887">
    <property type="term" value="F:ATP hydrolysis activity"/>
    <property type="evidence" value="ECO:0007669"/>
    <property type="project" value="UniProtKB-UniRule"/>
</dbReference>
<dbReference type="EMBL" id="FNJI01000031">
    <property type="protein sequence ID" value="SDP64632.1"/>
    <property type="molecule type" value="Genomic_DNA"/>
</dbReference>
<comment type="subunit">
    <text evidence="6">Homodimer.</text>
</comment>
<dbReference type="Gene3D" id="3.40.50.300">
    <property type="entry name" value="P-loop containing nucleotide triphosphate hydrolases"/>
    <property type="match status" value="1"/>
</dbReference>
<keyword evidence="2 6" id="KW-0547">Nucleotide-binding</keyword>